<dbReference type="PROSITE" id="PS50975">
    <property type="entry name" value="ATP_GRASP"/>
    <property type="match status" value="1"/>
</dbReference>
<feature type="region of interest" description="Disordered" evidence="14">
    <location>
        <begin position="32"/>
        <end position="52"/>
    </location>
</feature>
<evidence type="ECO:0000313" key="16">
    <source>
        <dbReference type="EMBL" id="AMB93406.1"/>
    </source>
</evidence>
<dbReference type="GO" id="GO:0005524">
    <property type="term" value="F:ATP binding"/>
    <property type="evidence" value="ECO:0007669"/>
    <property type="project" value="UniProtKB-UniRule"/>
</dbReference>
<dbReference type="InterPro" id="IPR040657">
    <property type="entry name" value="GshAB_ATP-grasp"/>
</dbReference>
<reference evidence="17 19" key="3">
    <citation type="submission" date="2017-12" db="EMBL/GenBank/DDBJ databases">
        <title>Phylogenetic diversity of female urinary microbiome.</title>
        <authorList>
            <person name="Thomas-White K."/>
            <person name="Wolfe A.J."/>
        </authorList>
    </citation>
    <scope>NUCLEOTIDE SEQUENCE [LARGE SCALE GENOMIC DNA]</scope>
    <source>
        <strain evidence="17 19">UMB0139</strain>
    </source>
</reference>
<keyword evidence="5 13" id="KW-0317">Glutathione biosynthesis</keyword>
<dbReference type="PANTHER" id="PTHR38761:SF1">
    <property type="entry name" value="GLUTAMATE--CYSTEINE LIGASE"/>
    <property type="match status" value="1"/>
</dbReference>
<evidence type="ECO:0000256" key="13">
    <source>
        <dbReference type="HAMAP-Rule" id="MF_00782"/>
    </source>
</evidence>
<evidence type="ECO:0000256" key="9">
    <source>
        <dbReference type="ARBA" id="ARBA00022842"/>
    </source>
</evidence>
<keyword evidence="9" id="KW-0460">Magnesium</keyword>
<dbReference type="InterPro" id="IPR014746">
    <property type="entry name" value="Gln_synth/guanido_kin_cat_dom"/>
</dbReference>
<comment type="pathway">
    <text evidence="3 13">Sulfur metabolism; glutathione biosynthesis; glutathione from L-cysteine and L-glutamate: step 1/2.</text>
</comment>
<dbReference type="AlphaFoldDB" id="A0A0X8F9S8"/>
<accession>A0A0X8F9S8</accession>
<keyword evidence="18" id="KW-1185">Reference proteome</keyword>
<dbReference type="GO" id="GO:0004363">
    <property type="term" value="F:glutathione synthase activity"/>
    <property type="evidence" value="ECO:0007669"/>
    <property type="project" value="UniProtKB-UniRule"/>
</dbReference>
<evidence type="ECO:0000256" key="5">
    <source>
        <dbReference type="ARBA" id="ARBA00022684"/>
    </source>
</evidence>
<feature type="domain" description="ATP-grasp" evidence="15">
    <location>
        <begin position="496"/>
        <end position="752"/>
    </location>
</feature>
<proteinExistence type="inferred from homology"/>
<name>A0A0X8F9S8_9LACT</name>
<dbReference type="GO" id="GO:0005829">
    <property type="term" value="C:cytosol"/>
    <property type="evidence" value="ECO:0007669"/>
    <property type="project" value="TreeGrafter"/>
</dbReference>
<dbReference type="PANTHER" id="PTHR38761">
    <property type="entry name" value="GLUTAMATE--CYSTEINE LIGASE"/>
    <property type="match status" value="1"/>
</dbReference>
<reference evidence="16 18" key="1">
    <citation type="journal article" date="2016" name="Genome Announc.">
        <title>Complete Genome Sequences of Aerococcus christensenii CCUG 28831T, Aerococcus sanguinicola CCUG 43001T, Aerococcus urinae CCUG 36881T, Aerococcus urinaeequi CCUG 28094T, Aerococcus urinaehominis CCUG 42038 BT, and Aerococcus viridans CCUG 4311T.</title>
        <authorList>
            <person name="Carkaci D."/>
            <person name="Dargis R."/>
            <person name="Nielsen X.C."/>
            <person name="Skovgaard O."/>
            <person name="Fuursted K."/>
            <person name="Christensen J.J."/>
        </authorList>
    </citation>
    <scope>NUCLEOTIDE SEQUENCE [LARGE SCALE GENOMIC DNA]</scope>
    <source>
        <strain evidence="16 18">CCUG43001</strain>
    </source>
</reference>
<dbReference type="NCBIfam" id="NF002688">
    <property type="entry name" value="PRK02471.1"/>
    <property type="match status" value="1"/>
</dbReference>
<comment type="similarity">
    <text evidence="13">In the N-terminal section; belongs to the glutamate--cysteine ligase type 1 family. Type 2 subfamily.</text>
</comment>
<comment type="catalytic activity">
    <reaction evidence="12 13">
        <text>L-cysteine + L-glutamate + ATP = gamma-L-glutamyl-L-cysteine + ADP + phosphate + H(+)</text>
        <dbReference type="Rhea" id="RHEA:13285"/>
        <dbReference type="ChEBI" id="CHEBI:15378"/>
        <dbReference type="ChEBI" id="CHEBI:29985"/>
        <dbReference type="ChEBI" id="CHEBI:30616"/>
        <dbReference type="ChEBI" id="CHEBI:35235"/>
        <dbReference type="ChEBI" id="CHEBI:43474"/>
        <dbReference type="ChEBI" id="CHEBI:58173"/>
        <dbReference type="ChEBI" id="CHEBI:456216"/>
        <dbReference type="EC" id="6.3.2.2"/>
    </reaction>
</comment>
<dbReference type="RefSeq" id="WP_067971767.1">
    <property type="nucleotide sequence ID" value="NZ_CAJHKM010000003.1"/>
</dbReference>
<dbReference type="EC" id="6.3.2.3" evidence="13"/>
<keyword evidence="8 13" id="KW-0067">ATP-binding</keyword>
<comment type="cofactor">
    <cofactor evidence="1">
        <name>Mn(2+)</name>
        <dbReference type="ChEBI" id="CHEBI:29035"/>
    </cofactor>
</comment>
<evidence type="ECO:0000256" key="6">
    <source>
        <dbReference type="ARBA" id="ARBA00022723"/>
    </source>
</evidence>
<evidence type="ECO:0000313" key="18">
    <source>
        <dbReference type="Proteomes" id="UP000069912"/>
    </source>
</evidence>
<gene>
    <name evidence="13" type="primary">gshAB</name>
    <name evidence="13" type="synonym">gshF</name>
    <name evidence="16" type="ORF">AWM72_00790</name>
    <name evidence="17" type="ORF">CYJ28_00055</name>
</gene>
<dbReference type="GeneID" id="92902608"/>
<dbReference type="GO" id="GO:0004357">
    <property type="term" value="F:glutamate-cysteine ligase activity"/>
    <property type="evidence" value="ECO:0007669"/>
    <property type="project" value="UniProtKB-UniRule"/>
</dbReference>
<dbReference type="HAMAP" id="MF_00782">
    <property type="entry name" value="Glut_biosynth"/>
    <property type="match status" value="1"/>
</dbReference>
<dbReference type="Gene3D" id="3.30.470.20">
    <property type="entry name" value="ATP-grasp fold, B domain"/>
    <property type="match status" value="2"/>
</dbReference>
<evidence type="ECO:0000256" key="4">
    <source>
        <dbReference type="ARBA" id="ARBA00022598"/>
    </source>
</evidence>
<comment type="catalytic activity">
    <reaction evidence="13">
        <text>gamma-L-glutamyl-L-cysteine + glycine + ATP = glutathione + ADP + phosphate + H(+)</text>
        <dbReference type="Rhea" id="RHEA:13557"/>
        <dbReference type="ChEBI" id="CHEBI:15378"/>
        <dbReference type="ChEBI" id="CHEBI:30616"/>
        <dbReference type="ChEBI" id="CHEBI:43474"/>
        <dbReference type="ChEBI" id="CHEBI:57305"/>
        <dbReference type="ChEBI" id="CHEBI:57925"/>
        <dbReference type="ChEBI" id="CHEBI:58173"/>
        <dbReference type="ChEBI" id="CHEBI:456216"/>
        <dbReference type="EC" id="6.3.2.3"/>
    </reaction>
</comment>
<keyword evidence="4 13" id="KW-0436">Ligase</keyword>
<organism evidence="16 18">
    <name type="scientific">Aerococcus sanguinicola</name>
    <dbReference type="NCBI Taxonomy" id="119206"/>
    <lineage>
        <taxon>Bacteria</taxon>
        <taxon>Bacillati</taxon>
        <taxon>Bacillota</taxon>
        <taxon>Bacilli</taxon>
        <taxon>Lactobacillales</taxon>
        <taxon>Aerococcaceae</taxon>
        <taxon>Aerococcus</taxon>
    </lineage>
</organism>
<dbReference type="InterPro" id="IPR006334">
    <property type="entry name" value="Glut_cys_ligase"/>
</dbReference>
<dbReference type="Pfam" id="PF04262">
    <property type="entry name" value="Glu_cys_ligase"/>
    <property type="match status" value="1"/>
</dbReference>
<evidence type="ECO:0000313" key="19">
    <source>
        <dbReference type="Proteomes" id="UP000234239"/>
    </source>
</evidence>
<evidence type="ECO:0000256" key="14">
    <source>
        <dbReference type="SAM" id="MobiDB-lite"/>
    </source>
</evidence>
<dbReference type="InterPro" id="IPR013815">
    <property type="entry name" value="ATP_grasp_subdomain_1"/>
</dbReference>
<dbReference type="InterPro" id="IPR007370">
    <property type="entry name" value="Glu_cys_ligase"/>
</dbReference>
<dbReference type="SUPFAM" id="SSF55931">
    <property type="entry name" value="Glutamine synthetase/guanido kinase"/>
    <property type="match status" value="1"/>
</dbReference>
<sequence length="759" mass="85976">MRHFQAFLNAHPELKTAFQHVSLGIEREGHRIKTNGDLARSPHPSAVDGSSDNKYIQRDFAESQLELVTPPVYSEEGVYHWLEAIHQVALRSLAEDELLWPSSMPPVLPEDDAIHVADLDKVEDVAYREYLVKAYGKKVQMISGIHFNFGFDQDLLEIFYQADDQGYASIKEFTTAFYLRLARNFLRYEWLIVYLFGATPSAHDSFYNRAEDIFPHPIRSIRNSHLGYVNKKDVTYTYDNLPDYVEELEANVKDGRLIAEKEFYSNVRLRGAKQARGLLETGIKYLEFRLFDIQAEEAYGIGLDDIRFMKYFILYLVWADMDCQMPDVYQGYEMKLEVAEEETLQPTAYQEEGLNLLEGMTEMVESLGVSDTLNPLIDSMRQRLLDPSLTPSGRLVTNNPTVDTWLANNLDHAKANKEAALAHPYLLGGFEDMELSTQILLADAIQQGLWIDILDRQDQLIALTYRDHTEYVKNANITGKDSLISYYLMGNKVVTKDLLQAAGFTVPKSQTFNSLDAAQAAAGLFVDKKVVVKPKSTNMGVGISIFKEGASQEGLREAFDIAFGYDDTVLVEEFAEGTEYRFFVLDSKCLAVLLRVPAFVKGDGQHSIRELVDLKNQDPKRGENHRTPLEKISLDRSAALVLEAYGYDFDSVPEADEIVPLRENSNISTGGDSIDVTDDMDPSYLELASQMAQALDVKVTGLDLMIRDRHQAAQADNYALIEANYNPMMMMHIYPAQGKGRRISKDLLAYLFPEKIFKD</sequence>
<comment type="pathway">
    <text evidence="13">Sulfur metabolism; glutathione biosynthesis; glutathione from L-cysteine and L-glutamate: step 2/2.</text>
</comment>
<dbReference type="Proteomes" id="UP000234239">
    <property type="component" value="Unassembled WGS sequence"/>
</dbReference>
<dbReference type="SUPFAM" id="SSF56059">
    <property type="entry name" value="Glutathione synthetase ATP-binding domain-like"/>
    <property type="match status" value="1"/>
</dbReference>
<evidence type="ECO:0000256" key="11">
    <source>
        <dbReference type="ARBA" id="ARBA00023268"/>
    </source>
</evidence>
<comment type="function">
    <text evidence="13">Synthesizes glutathione from L-glutamate and L-cysteine via gamma-L-glutamyl-L-cysteine.</text>
</comment>
<dbReference type="GO" id="GO:0046872">
    <property type="term" value="F:metal ion binding"/>
    <property type="evidence" value="ECO:0007669"/>
    <property type="project" value="UniProtKB-KW"/>
</dbReference>
<evidence type="ECO:0000256" key="3">
    <source>
        <dbReference type="ARBA" id="ARBA00005006"/>
    </source>
</evidence>
<keyword evidence="7 13" id="KW-0547">Nucleotide-binding</keyword>
<dbReference type="KEGG" id="asan:AWM72_00790"/>
<comment type="subunit">
    <text evidence="13">Monomer.</text>
</comment>
<evidence type="ECO:0000259" key="15">
    <source>
        <dbReference type="PROSITE" id="PS50975"/>
    </source>
</evidence>
<dbReference type="InterPro" id="IPR011761">
    <property type="entry name" value="ATP-grasp"/>
</dbReference>
<dbReference type="Pfam" id="PF18419">
    <property type="entry name" value="ATP-grasp_6"/>
    <property type="match status" value="1"/>
</dbReference>
<dbReference type="Gene3D" id="3.30.590.20">
    <property type="match status" value="1"/>
</dbReference>
<dbReference type="Gene3D" id="3.30.1490.20">
    <property type="entry name" value="ATP-grasp fold, A domain"/>
    <property type="match status" value="1"/>
</dbReference>
<dbReference type="Proteomes" id="UP000069912">
    <property type="component" value="Chromosome"/>
</dbReference>
<dbReference type="InterPro" id="IPR006335">
    <property type="entry name" value="Glut_biosynth"/>
</dbReference>
<keyword evidence="10" id="KW-0464">Manganese</keyword>
<evidence type="ECO:0000256" key="7">
    <source>
        <dbReference type="ARBA" id="ARBA00022741"/>
    </source>
</evidence>
<feature type="region of interest" description="Glutamate--cysteine ligase" evidence="13">
    <location>
        <begin position="1"/>
        <end position="339"/>
    </location>
</feature>
<dbReference type="EC" id="6.3.2.2" evidence="13"/>
<evidence type="ECO:0000256" key="10">
    <source>
        <dbReference type="ARBA" id="ARBA00023211"/>
    </source>
</evidence>
<dbReference type="OrthoDB" id="9803907at2"/>
<dbReference type="EMBL" id="PKGY01000001">
    <property type="protein sequence ID" value="PKZ22985.1"/>
    <property type="molecule type" value="Genomic_DNA"/>
</dbReference>
<evidence type="ECO:0000256" key="12">
    <source>
        <dbReference type="ARBA" id="ARBA00048819"/>
    </source>
</evidence>
<dbReference type="EMBL" id="CP014160">
    <property type="protein sequence ID" value="AMB93406.1"/>
    <property type="molecule type" value="Genomic_DNA"/>
</dbReference>
<keyword evidence="6" id="KW-0479">Metal-binding</keyword>
<protein>
    <recommendedName>
        <fullName evidence="13">Glutathione biosynthesis bifunctional protein GshAB</fullName>
    </recommendedName>
    <alternativeName>
        <fullName evidence="13">Gamma-GCS-GS</fullName>
        <shortName evidence="13">GCS-GS</shortName>
    </alternativeName>
    <domain>
        <recommendedName>
            <fullName evidence="13">Glutamate--cysteine ligase</fullName>
            <ecNumber evidence="13">6.3.2.2</ecNumber>
        </recommendedName>
        <alternativeName>
            <fullName evidence="13">Gamma-ECS</fullName>
            <shortName evidence="13">GCS</shortName>
        </alternativeName>
        <alternativeName>
            <fullName evidence="13">Gamma-glutamylcysteine synthetase</fullName>
        </alternativeName>
    </domain>
    <domain>
        <recommendedName>
            <fullName evidence="13">Glutathione synthetase</fullName>
            <ecNumber evidence="13">6.3.2.3</ecNumber>
        </recommendedName>
        <alternativeName>
            <fullName evidence="13">GSH synthetase</fullName>
            <shortName evidence="13">GS</shortName>
            <shortName evidence="13">GSH-S</shortName>
            <shortName evidence="13">GSHase</shortName>
        </alternativeName>
        <alternativeName>
            <fullName evidence="13">Glutathione synthase</fullName>
        </alternativeName>
    </domain>
</protein>
<dbReference type="NCBIfam" id="TIGR01435">
    <property type="entry name" value="glu_cys_lig_rel"/>
    <property type="match status" value="1"/>
</dbReference>
<evidence type="ECO:0000256" key="8">
    <source>
        <dbReference type="ARBA" id="ARBA00022840"/>
    </source>
</evidence>
<evidence type="ECO:0000313" key="17">
    <source>
        <dbReference type="EMBL" id="PKZ22985.1"/>
    </source>
</evidence>
<keyword evidence="11 13" id="KW-0511">Multifunctional enzyme</keyword>
<reference evidence="18" key="2">
    <citation type="submission" date="2016-01" db="EMBL/GenBank/DDBJ databases">
        <title>Six Aerococcus type strain genome sequencing and assembly using PacBio and Illumina Hiseq.</title>
        <authorList>
            <person name="Carkaci D."/>
            <person name="Dargis R."/>
            <person name="Nielsen X.C."/>
            <person name="Skovgaard O."/>
            <person name="Fuursted K."/>
            <person name="Christensen J.J."/>
        </authorList>
    </citation>
    <scope>NUCLEOTIDE SEQUENCE [LARGE SCALE GENOMIC DNA]</scope>
    <source>
        <strain evidence="18">CCUG43001</strain>
    </source>
</reference>
<evidence type="ECO:0000256" key="2">
    <source>
        <dbReference type="ARBA" id="ARBA00001946"/>
    </source>
</evidence>
<evidence type="ECO:0000256" key="1">
    <source>
        <dbReference type="ARBA" id="ARBA00001936"/>
    </source>
</evidence>
<dbReference type="UniPathway" id="UPA00142">
    <property type="reaction ID" value="UER00209"/>
</dbReference>
<comment type="cofactor">
    <cofactor evidence="2">
        <name>Mg(2+)</name>
        <dbReference type="ChEBI" id="CHEBI:18420"/>
    </cofactor>
</comment>